<dbReference type="InterPro" id="IPR004155">
    <property type="entry name" value="PBS_lyase_HEAT"/>
</dbReference>
<keyword evidence="4" id="KW-1185">Reference proteome</keyword>
<dbReference type="PANTHER" id="PTHR12697:SF39">
    <property type="entry name" value="SLR1687 PROTEIN"/>
    <property type="match status" value="1"/>
</dbReference>
<keyword evidence="3" id="KW-0456">Lyase</keyword>
<dbReference type="Proteomes" id="UP000441797">
    <property type="component" value="Unassembled WGS sequence"/>
</dbReference>
<dbReference type="OrthoDB" id="510108at2"/>
<dbReference type="SUPFAM" id="SSF48371">
    <property type="entry name" value="ARM repeat"/>
    <property type="match status" value="1"/>
</dbReference>
<dbReference type="RefSeq" id="WP_105221881.1">
    <property type="nucleotide sequence ID" value="NZ_CAWNSU010000120.1"/>
</dbReference>
<dbReference type="Gene3D" id="1.25.10.10">
    <property type="entry name" value="Leucine-rich Repeat Variant"/>
    <property type="match status" value="1"/>
</dbReference>
<dbReference type="Pfam" id="PF03130">
    <property type="entry name" value="HEAT_PBS"/>
    <property type="match status" value="1"/>
</dbReference>
<organism evidence="3 4">
    <name type="scientific">Gloeocapsopsis dulcis AAB1 = 1H9</name>
    <dbReference type="NCBI Taxonomy" id="1433147"/>
    <lineage>
        <taxon>Bacteria</taxon>
        <taxon>Bacillati</taxon>
        <taxon>Cyanobacteriota</taxon>
        <taxon>Cyanophyceae</taxon>
        <taxon>Oscillatoriophycideae</taxon>
        <taxon>Chroococcales</taxon>
        <taxon>Chroococcaceae</taxon>
        <taxon>Gloeocapsopsis</taxon>
        <taxon>Gloeocapsopsis dulcis</taxon>
    </lineage>
</organism>
<dbReference type="EMBL" id="NAPY01000051">
    <property type="protein sequence ID" value="MUL38876.1"/>
    <property type="molecule type" value="Genomic_DNA"/>
</dbReference>
<keyword evidence="1" id="KW-0042">Antenna complex</keyword>
<evidence type="ECO:0000313" key="4">
    <source>
        <dbReference type="Proteomes" id="UP000441797"/>
    </source>
</evidence>
<dbReference type="GO" id="GO:0016491">
    <property type="term" value="F:oxidoreductase activity"/>
    <property type="evidence" value="ECO:0007669"/>
    <property type="project" value="TreeGrafter"/>
</dbReference>
<dbReference type="GO" id="GO:0016829">
    <property type="term" value="F:lyase activity"/>
    <property type="evidence" value="ECO:0007669"/>
    <property type="project" value="UniProtKB-KW"/>
</dbReference>
<proteinExistence type="predicted"/>
<dbReference type="InterPro" id="IPR016024">
    <property type="entry name" value="ARM-type_fold"/>
</dbReference>
<accession>A0A6N8G4I4</accession>
<protein>
    <submittedName>
        <fullName evidence="3">Phycocyanin alpha phycocyanobilin lyase</fullName>
    </submittedName>
</protein>
<dbReference type="NCBIfam" id="NF045915">
    <property type="entry name" value="PhycobilmeDegNblB"/>
    <property type="match status" value="1"/>
</dbReference>
<comment type="caution">
    <text evidence="3">The sequence shown here is derived from an EMBL/GenBank/DDBJ whole genome shotgun (WGS) entry which is preliminary data.</text>
</comment>
<dbReference type="GO" id="GO:0030089">
    <property type="term" value="C:phycobilisome"/>
    <property type="evidence" value="ECO:0007669"/>
    <property type="project" value="UniProtKB-KW"/>
</dbReference>
<keyword evidence="2" id="KW-0605">Phycobilisome</keyword>
<name>A0A6N8G4I4_9CHRO</name>
<sequence length="223" mass="24355">MSVTPETVKQMLASEDLGERLRAVNQIRELEDTAVAFELAQSAVQDPNARVRYSAVSQMDTLGGQNLQVSLDLLRDRLINDPEPDVQAAAADCIGALKLTEAYTDLEQLYHSTSEWLIKFSIVATLGELGDPRSFDLLKEALNSDIDLVKTAAISSLGDLKDTRAVELLVSHVSNVDWQVRYRTAQSLGKLGGTQAQSILREMANDQVEAVAQEAKTALEQIG</sequence>
<evidence type="ECO:0000313" key="3">
    <source>
        <dbReference type="EMBL" id="MUL38876.1"/>
    </source>
</evidence>
<dbReference type="AlphaFoldDB" id="A0A6N8G4I4"/>
<dbReference type="Pfam" id="PF13646">
    <property type="entry name" value="HEAT_2"/>
    <property type="match status" value="1"/>
</dbReference>
<dbReference type="SMART" id="SM00567">
    <property type="entry name" value="EZ_HEAT"/>
    <property type="match status" value="5"/>
</dbReference>
<gene>
    <name evidence="3" type="ORF">BWI75_21810</name>
</gene>
<evidence type="ECO:0000256" key="2">
    <source>
        <dbReference type="ARBA" id="ARBA00022738"/>
    </source>
</evidence>
<dbReference type="InterPro" id="IPR011989">
    <property type="entry name" value="ARM-like"/>
</dbReference>
<reference evidence="3 4" key="1">
    <citation type="journal article" date="2019" name="Front. Microbiol.">
        <title>Genomic Features for Desiccation Tolerance and Sugar Biosynthesis in the Extremophile Gloeocapsopsis sp. UTEX B3054.</title>
        <authorList>
            <person name="Urrejola C."/>
            <person name="Alcorta J."/>
            <person name="Salas L."/>
            <person name="Vasquez M."/>
            <person name="Polz M.F."/>
            <person name="Vicuna R."/>
            <person name="Diez B."/>
        </authorList>
    </citation>
    <scope>NUCLEOTIDE SEQUENCE [LARGE SCALE GENOMIC DNA]</scope>
    <source>
        <strain evidence="3 4">1H9</strain>
    </source>
</reference>
<evidence type="ECO:0000256" key="1">
    <source>
        <dbReference type="ARBA" id="ARBA00022549"/>
    </source>
</evidence>
<dbReference type="PANTHER" id="PTHR12697">
    <property type="entry name" value="PBS LYASE HEAT-LIKE PROTEIN"/>
    <property type="match status" value="1"/>
</dbReference>